<proteinExistence type="predicted"/>
<accession>A0A0G4EV11</accession>
<keyword evidence="3" id="KW-1185">Reference proteome</keyword>
<feature type="domain" description="TLDc" evidence="1">
    <location>
        <begin position="396"/>
        <end position="581"/>
    </location>
</feature>
<dbReference type="InterPro" id="IPR006571">
    <property type="entry name" value="TLDc_dom"/>
</dbReference>
<evidence type="ECO:0000259" key="1">
    <source>
        <dbReference type="Pfam" id="PF07534"/>
    </source>
</evidence>
<dbReference type="Pfam" id="PF07534">
    <property type="entry name" value="TLD"/>
    <property type="match status" value="1"/>
</dbReference>
<sequence>MDGMGKKRRAEGPPPFAAAAAAGASASDVLTGSASVDVIISRCSNSLEGLQEHTASAIRDRKEEVKAVTEEIRTMVTDKGGVGGVAEKDGVIMVNAGGQVFPVKRTALLRPYMKRRYISVLLMYHEGGLPKDADGHIYLETSSAFSFFLDKMTLIDTGRTMAIELPASKAADPLYADYHSLFMRKINCYSAPPQALPAAAAPMEVDGQGEGGGEGTVADGVERAMKDTMAAFEQRLRADAEAYKALVRQRDEIATFLTAMAPFLCSGDGEADSILSLTVMGRPVLIMRKTLERLGHNHALLTRFLTMPQHLGGHDVDQTPSEHFVTTVDFARRIATLPHNQLIRPPLVEEGDERLVKEDIETYGLKYEPLCNGVTGGDFVIETAEEWGKVIKMTGKHSPTVTLIYKSSRDRFGYSSFLNKVVGKSGLLFALQDGPTHRFGAFIDGPLTPPDDPTQANIYKVPVFLYSLSGAYETPTKIELQEKDQQVEVAGTQLAVEDDDDESTADVCIAGGYLWLGYGDPGPADDLSSCYQWIERDKLPEGHIDDSDIDDEEEDGTMDDGRRTLASTIEFECTEMEVWHITEEVNA</sequence>
<dbReference type="PhylomeDB" id="A0A0G4EV11"/>
<protein>
    <recommendedName>
        <fullName evidence="1">TLDc domain-containing protein</fullName>
    </recommendedName>
</protein>
<dbReference type="InParanoid" id="A0A0G4EV11"/>
<name>A0A0G4EV11_VITBC</name>
<dbReference type="EMBL" id="CDMY01000326">
    <property type="protein sequence ID" value="CEM02441.1"/>
    <property type="molecule type" value="Genomic_DNA"/>
</dbReference>
<dbReference type="AlphaFoldDB" id="A0A0G4EV11"/>
<reference evidence="2 3" key="1">
    <citation type="submission" date="2014-11" db="EMBL/GenBank/DDBJ databases">
        <authorList>
            <person name="Zhu J."/>
            <person name="Qi W."/>
            <person name="Song R."/>
        </authorList>
    </citation>
    <scope>NUCLEOTIDE SEQUENCE [LARGE SCALE GENOMIC DNA]</scope>
</reference>
<evidence type="ECO:0000313" key="2">
    <source>
        <dbReference type="EMBL" id="CEM02441.1"/>
    </source>
</evidence>
<dbReference type="VEuPathDB" id="CryptoDB:Vbra_13590"/>
<organism evidence="2 3">
    <name type="scientific">Vitrella brassicaformis (strain CCMP3155)</name>
    <dbReference type="NCBI Taxonomy" id="1169540"/>
    <lineage>
        <taxon>Eukaryota</taxon>
        <taxon>Sar</taxon>
        <taxon>Alveolata</taxon>
        <taxon>Colpodellida</taxon>
        <taxon>Vitrellaceae</taxon>
        <taxon>Vitrella</taxon>
    </lineage>
</organism>
<evidence type="ECO:0000313" key="3">
    <source>
        <dbReference type="Proteomes" id="UP000041254"/>
    </source>
</evidence>
<gene>
    <name evidence="2" type="ORF">Vbra_13590</name>
</gene>
<dbReference type="Proteomes" id="UP000041254">
    <property type="component" value="Unassembled WGS sequence"/>
</dbReference>